<keyword evidence="2" id="KW-1185">Reference proteome</keyword>
<organism evidence="1 2">
    <name type="scientific">Rubus argutus</name>
    <name type="common">Southern blackberry</name>
    <dbReference type="NCBI Taxonomy" id="59490"/>
    <lineage>
        <taxon>Eukaryota</taxon>
        <taxon>Viridiplantae</taxon>
        <taxon>Streptophyta</taxon>
        <taxon>Embryophyta</taxon>
        <taxon>Tracheophyta</taxon>
        <taxon>Spermatophyta</taxon>
        <taxon>Magnoliopsida</taxon>
        <taxon>eudicotyledons</taxon>
        <taxon>Gunneridae</taxon>
        <taxon>Pentapetalae</taxon>
        <taxon>rosids</taxon>
        <taxon>fabids</taxon>
        <taxon>Rosales</taxon>
        <taxon>Rosaceae</taxon>
        <taxon>Rosoideae</taxon>
        <taxon>Rosoideae incertae sedis</taxon>
        <taxon>Rubus</taxon>
    </lineage>
</organism>
<reference evidence="1 2" key="1">
    <citation type="journal article" date="2023" name="G3 (Bethesda)">
        <title>A chromosome-length genome assembly and annotation of blackberry (Rubus argutus, cv. 'Hillquist').</title>
        <authorList>
            <person name="Bruna T."/>
            <person name="Aryal R."/>
            <person name="Dudchenko O."/>
            <person name="Sargent D.J."/>
            <person name="Mead D."/>
            <person name="Buti M."/>
            <person name="Cavallini A."/>
            <person name="Hytonen T."/>
            <person name="Andres J."/>
            <person name="Pham M."/>
            <person name="Weisz D."/>
            <person name="Mascagni F."/>
            <person name="Usai G."/>
            <person name="Natali L."/>
            <person name="Bassil N."/>
            <person name="Fernandez G.E."/>
            <person name="Lomsadze A."/>
            <person name="Armour M."/>
            <person name="Olukolu B."/>
            <person name="Poorten T."/>
            <person name="Britton C."/>
            <person name="Davik J."/>
            <person name="Ashrafi H."/>
            <person name="Aiden E.L."/>
            <person name="Borodovsky M."/>
            <person name="Worthington M."/>
        </authorList>
    </citation>
    <scope>NUCLEOTIDE SEQUENCE [LARGE SCALE GENOMIC DNA]</scope>
    <source>
        <strain evidence="1">PI 553951</strain>
    </source>
</reference>
<name>A0AAW1W9Y3_RUBAR</name>
<proteinExistence type="predicted"/>
<evidence type="ECO:0000313" key="2">
    <source>
        <dbReference type="Proteomes" id="UP001457282"/>
    </source>
</evidence>
<comment type="caution">
    <text evidence="1">The sequence shown here is derived from an EMBL/GenBank/DDBJ whole genome shotgun (WGS) entry which is preliminary data.</text>
</comment>
<gene>
    <name evidence="1" type="ORF">M0R45_028633</name>
</gene>
<dbReference type="Gene3D" id="1.10.510.10">
    <property type="entry name" value="Transferase(Phosphotransferase) domain 1"/>
    <property type="match status" value="1"/>
</dbReference>
<accession>A0AAW1W9Y3</accession>
<dbReference type="EMBL" id="JBEDUW010000006">
    <property type="protein sequence ID" value="KAK9920070.1"/>
    <property type="molecule type" value="Genomic_DNA"/>
</dbReference>
<dbReference type="InterPro" id="IPR011009">
    <property type="entry name" value="Kinase-like_dom_sf"/>
</dbReference>
<dbReference type="Proteomes" id="UP001457282">
    <property type="component" value="Unassembled WGS sequence"/>
</dbReference>
<dbReference type="AlphaFoldDB" id="A0AAW1W9Y3"/>
<evidence type="ECO:0000313" key="1">
    <source>
        <dbReference type="EMBL" id="KAK9920070.1"/>
    </source>
</evidence>
<protein>
    <submittedName>
        <fullName evidence="1">Uncharacterized protein</fullName>
    </submittedName>
</protein>
<sequence length="67" mass="7448">MALVVPELSPEGIYLLQKMLALNPSKRLSAEECLDHPYFLQLDDDGMALLLNVNQDLAVVCIKAYSL</sequence>
<dbReference type="SUPFAM" id="SSF56112">
    <property type="entry name" value="Protein kinase-like (PK-like)"/>
    <property type="match status" value="1"/>
</dbReference>